<reference evidence="2" key="1">
    <citation type="journal article" date="2015" name="Nature">
        <title>Complex archaea that bridge the gap between prokaryotes and eukaryotes.</title>
        <authorList>
            <person name="Spang A."/>
            <person name="Saw J.H."/>
            <person name="Jorgensen S.L."/>
            <person name="Zaremba-Niedzwiedzka K."/>
            <person name="Martijn J."/>
            <person name="Lind A.E."/>
            <person name="van Eijk R."/>
            <person name="Schleper C."/>
            <person name="Guy L."/>
            <person name="Ettema T.J."/>
        </authorList>
    </citation>
    <scope>NUCLEOTIDE SEQUENCE</scope>
</reference>
<dbReference type="NCBIfam" id="NF038065">
    <property type="entry name" value="Pr6Pr"/>
    <property type="match status" value="1"/>
</dbReference>
<keyword evidence="1" id="KW-1133">Transmembrane helix</keyword>
<evidence type="ECO:0008006" key="3">
    <source>
        <dbReference type="Google" id="ProtNLM"/>
    </source>
</evidence>
<feature type="transmembrane region" description="Helical" evidence="1">
    <location>
        <begin position="37"/>
        <end position="57"/>
    </location>
</feature>
<accession>A0A0F9VJ53</accession>
<feature type="transmembrane region" description="Helical" evidence="1">
    <location>
        <begin position="137"/>
        <end position="157"/>
    </location>
</feature>
<organism evidence="2">
    <name type="scientific">marine sediment metagenome</name>
    <dbReference type="NCBI Taxonomy" id="412755"/>
    <lineage>
        <taxon>unclassified sequences</taxon>
        <taxon>metagenomes</taxon>
        <taxon>ecological metagenomes</taxon>
    </lineage>
</organism>
<comment type="caution">
    <text evidence="2">The sequence shown here is derived from an EMBL/GenBank/DDBJ whole genome shotgun (WGS) entry which is preliminary data.</text>
</comment>
<feature type="transmembrane region" description="Helical" evidence="1">
    <location>
        <begin position="110"/>
        <end position="125"/>
    </location>
</feature>
<evidence type="ECO:0000256" key="1">
    <source>
        <dbReference type="SAM" id="Phobius"/>
    </source>
</evidence>
<sequence length="208" mass="24250">MKRKLETIGLCIGWFAILAQFFLMFQNRQTDILEMVIRFFSFFTILTNILVTLYFTASVFKLKLIPFKWFFSKGTITAITAFILIVGLVYQVALRGVWQPTGLQRIVDELLHTIIPLYVLIYWCIKVRKNDLRLKSFLGWLLYPVLFIVFILARGHFSGFYPYPFLNVPEIGYEKTLLNISIVFATTLTIFTSLILIGKIIIKKQTKI</sequence>
<protein>
    <recommendedName>
        <fullName evidence="3">FAR-17a/AIG1-like protein</fullName>
    </recommendedName>
</protein>
<name>A0A0F9VJ53_9ZZZZ</name>
<feature type="transmembrane region" description="Helical" evidence="1">
    <location>
        <begin position="7"/>
        <end position="25"/>
    </location>
</feature>
<keyword evidence="1" id="KW-0812">Transmembrane</keyword>
<evidence type="ECO:0000313" key="2">
    <source>
        <dbReference type="EMBL" id="KKO05146.1"/>
    </source>
</evidence>
<feature type="transmembrane region" description="Helical" evidence="1">
    <location>
        <begin position="177"/>
        <end position="202"/>
    </location>
</feature>
<dbReference type="EMBL" id="LAZR01000020">
    <property type="protein sequence ID" value="KKO05146.1"/>
    <property type="molecule type" value="Genomic_DNA"/>
</dbReference>
<feature type="transmembrane region" description="Helical" evidence="1">
    <location>
        <begin position="69"/>
        <end position="90"/>
    </location>
</feature>
<gene>
    <name evidence="2" type="ORF">LCGC14_0079660</name>
</gene>
<proteinExistence type="predicted"/>
<keyword evidence="1" id="KW-0472">Membrane</keyword>
<dbReference type="AlphaFoldDB" id="A0A0F9VJ53"/>
<dbReference type="InterPro" id="IPR049713">
    <property type="entry name" value="Pr6Pr-like"/>
</dbReference>